<gene>
    <name evidence="3" type="ORF">CASFOL_020215</name>
</gene>
<accession>A0ABD3D082</accession>
<proteinExistence type="predicted"/>
<keyword evidence="1" id="KW-0175">Coiled coil</keyword>
<keyword evidence="4" id="KW-1185">Reference proteome</keyword>
<evidence type="ECO:0000256" key="2">
    <source>
        <dbReference type="SAM" id="MobiDB-lite"/>
    </source>
</evidence>
<name>A0ABD3D082_9LAMI</name>
<comment type="caution">
    <text evidence="3">The sequence shown here is derived from an EMBL/GenBank/DDBJ whole genome shotgun (WGS) entry which is preliminary data.</text>
</comment>
<evidence type="ECO:0000256" key="1">
    <source>
        <dbReference type="SAM" id="Coils"/>
    </source>
</evidence>
<organism evidence="3 4">
    <name type="scientific">Castilleja foliolosa</name>
    <dbReference type="NCBI Taxonomy" id="1961234"/>
    <lineage>
        <taxon>Eukaryota</taxon>
        <taxon>Viridiplantae</taxon>
        <taxon>Streptophyta</taxon>
        <taxon>Embryophyta</taxon>
        <taxon>Tracheophyta</taxon>
        <taxon>Spermatophyta</taxon>
        <taxon>Magnoliopsida</taxon>
        <taxon>eudicotyledons</taxon>
        <taxon>Gunneridae</taxon>
        <taxon>Pentapetalae</taxon>
        <taxon>asterids</taxon>
        <taxon>lamiids</taxon>
        <taxon>Lamiales</taxon>
        <taxon>Orobanchaceae</taxon>
        <taxon>Pedicularideae</taxon>
        <taxon>Castillejinae</taxon>
        <taxon>Castilleja</taxon>
    </lineage>
</organism>
<protein>
    <submittedName>
        <fullName evidence="3">Uncharacterized protein</fullName>
    </submittedName>
</protein>
<reference evidence="4" key="1">
    <citation type="journal article" date="2024" name="IScience">
        <title>Strigolactones Initiate the Formation of Haustorium-like Structures in Castilleja.</title>
        <authorList>
            <person name="Buerger M."/>
            <person name="Peterson D."/>
            <person name="Chory J."/>
        </authorList>
    </citation>
    <scope>NUCLEOTIDE SEQUENCE [LARGE SCALE GENOMIC DNA]</scope>
</reference>
<dbReference type="Proteomes" id="UP001632038">
    <property type="component" value="Unassembled WGS sequence"/>
</dbReference>
<feature type="coiled-coil region" evidence="1">
    <location>
        <begin position="106"/>
        <end position="171"/>
    </location>
</feature>
<feature type="region of interest" description="Disordered" evidence="2">
    <location>
        <begin position="210"/>
        <end position="229"/>
    </location>
</feature>
<dbReference type="AlphaFoldDB" id="A0ABD3D082"/>
<evidence type="ECO:0000313" key="3">
    <source>
        <dbReference type="EMBL" id="KAL3635668.1"/>
    </source>
</evidence>
<feature type="compositionally biased region" description="Polar residues" evidence="2">
    <location>
        <begin position="214"/>
        <end position="223"/>
    </location>
</feature>
<dbReference type="EMBL" id="JAVIJP010000027">
    <property type="protein sequence ID" value="KAL3635668.1"/>
    <property type="molecule type" value="Genomic_DNA"/>
</dbReference>
<sequence length="247" mass="28530">MEPEKMKLKTEPENDMEMLLAAYQSIQPLPGFDMLDLEFENYIIESENQTQRLKNLSDVRIIKTEEVGLMINEPNDDNLMLFELNNKLWELKNQILEKDRLLGAYRSQEETKLAKMQKEIDGLKVQKQMDDRVIEDLRSRLLVLEKEKKTADRNANELLKAEETVKELRRSSISELNVKGINNKVAAKTGTVSRVSSGDIIEIIDDFDKEKHGSSSPVSANDGQTKKRKEISMDCCHVHRRLALQRK</sequence>
<evidence type="ECO:0000313" key="4">
    <source>
        <dbReference type="Proteomes" id="UP001632038"/>
    </source>
</evidence>